<sequence>MKIAHATKAAAAVAVLAVGSASAFAPPSSSTTTKTTTATNAASSSSSVLPRGVVGPGGWLEGRRRRSSPPPSSSSSSLFAADGGGDGGGDADWSAPRSAMIGGAGVNNAGEPPFEIRGFSLGNLVVAAGLVVTALSFAEYLGTSGGGGGDGPTLSGLGFVYGIPIFLAGAALKYAEIEPVPCVSSANADALFEAKATEIMRKIKQDVTRHRYGDEAHLDTTVKKLGLVVPGKSYPQLQELRQDVTPDGELSFTMVWQSLDTPYKLWAEEKRRRRYETFFGPGVGAEVVKVDAERRMVGIRLTTGGPLTEEYLERRGKEKEEEKKEVVVGGTAYE</sequence>
<feature type="compositionally biased region" description="Basic and acidic residues" evidence="1">
    <location>
        <begin position="314"/>
        <end position="326"/>
    </location>
</feature>
<gene>
    <name evidence="3" type="ORF">ACHAW5_010536</name>
</gene>
<dbReference type="Pfam" id="PF11016">
    <property type="entry name" value="DUF2854"/>
    <property type="match status" value="1"/>
</dbReference>
<evidence type="ECO:0000256" key="1">
    <source>
        <dbReference type="SAM" id="MobiDB-lite"/>
    </source>
</evidence>
<feature type="signal peptide" evidence="2">
    <location>
        <begin position="1"/>
        <end position="23"/>
    </location>
</feature>
<feature type="compositionally biased region" description="Low complexity" evidence="1">
    <location>
        <begin position="23"/>
        <end position="47"/>
    </location>
</feature>
<accession>A0ABD3P8I9</accession>
<protein>
    <submittedName>
        <fullName evidence="3">Uncharacterized protein</fullName>
    </submittedName>
</protein>
<proteinExistence type="predicted"/>
<feature type="region of interest" description="Disordered" evidence="1">
    <location>
        <begin position="314"/>
        <end position="334"/>
    </location>
</feature>
<organism evidence="3 4">
    <name type="scientific">Stephanodiscus triporus</name>
    <dbReference type="NCBI Taxonomy" id="2934178"/>
    <lineage>
        <taxon>Eukaryota</taxon>
        <taxon>Sar</taxon>
        <taxon>Stramenopiles</taxon>
        <taxon>Ochrophyta</taxon>
        <taxon>Bacillariophyta</taxon>
        <taxon>Coscinodiscophyceae</taxon>
        <taxon>Thalassiosirophycidae</taxon>
        <taxon>Stephanodiscales</taxon>
        <taxon>Stephanodiscaceae</taxon>
        <taxon>Stephanodiscus</taxon>
    </lineage>
</organism>
<dbReference type="AlphaFoldDB" id="A0ABD3P8I9"/>
<name>A0ABD3P8I9_9STRA</name>
<feature type="region of interest" description="Disordered" evidence="1">
    <location>
        <begin position="23"/>
        <end position="94"/>
    </location>
</feature>
<keyword evidence="2" id="KW-0732">Signal</keyword>
<evidence type="ECO:0000256" key="2">
    <source>
        <dbReference type="SAM" id="SignalP"/>
    </source>
</evidence>
<evidence type="ECO:0000313" key="4">
    <source>
        <dbReference type="Proteomes" id="UP001530315"/>
    </source>
</evidence>
<dbReference type="PANTHER" id="PTHR35551">
    <property type="match status" value="1"/>
</dbReference>
<dbReference type="Proteomes" id="UP001530315">
    <property type="component" value="Unassembled WGS sequence"/>
</dbReference>
<evidence type="ECO:0000313" key="3">
    <source>
        <dbReference type="EMBL" id="KAL3784385.1"/>
    </source>
</evidence>
<reference evidence="3 4" key="1">
    <citation type="submission" date="2024-10" db="EMBL/GenBank/DDBJ databases">
        <title>Updated reference genomes for cyclostephanoid diatoms.</title>
        <authorList>
            <person name="Roberts W.R."/>
            <person name="Alverson A.J."/>
        </authorList>
    </citation>
    <scope>NUCLEOTIDE SEQUENCE [LARGE SCALE GENOMIC DNA]</scope>
    <source>
        <strain evidence="3 4">AJA276-08</strain>
    </source>
</reference>
<keyword evidence="4" id="KW-1185">Reference proteome</keyword>
<dbReference type="PANTHER" id="PTHR35551:SF1">
    <property type="entry name" value="ACCLIMATION OF PHOTOSYNTHESIS TO ENVIRONMENT"/>
    <property type="match status" value="1"/>
</dbReference>
<dbReference type="EMBL" id="JALLAZ020000930">
    <property type="protein sequence ID" value="KAL3784385.1"/>
    <property type="molecule type" value="Genomic_DNA"/>
</dbReference>
<feature type="chain" id="PRO_5044892060" evidence="2">
    <location>
        <begin position="24"/>
        <end position="334"/>
    </location>
</feature>
<dbReference type="InterPro" id="IPR021275">
    <property type="entry name" value="DUF2854"/>
</dbReference>
<comment type="caution">
    <text evidence="3">The sequence shown here is derived from an EMBL/GenBank/DDBJ whole genome shotgun (WGS) entry which is preliminary data.</text>
</comment>